<dbReference type="InterPro" id="IPR027417">
    <property type="entry name" value="P-loop_NTPase"/>
</dbReference>
<evidence type="ECO:0000256" key="5">
    <source>
        <dbReference type="ARBA" id="ARBA00022840"/>
    </source>
</evidence>
<name>A0A835HC06_9MAGN</name>
<dbReference type="Gene3D" id="3.40.50.300">
    <property type="entry name" value="P-loop containing nucleotide triphosphate hydrolases"/>
    <property type="match status" value="1"/>
</dbReference>
<keyword evidence="5" id="KW-0067">ATP-binding</keyword>
<evidence type="ECO:0000313" key="11">
    <source>
        <dbReference type="Proteomes" id="UP000631114"/>
    </source>
</evidence>
<feature type="transmembrane region" description="Helical" evidence="8">
    <location>
        <begin position="527"/>
        <end position="553"/>
    </location>
</feature>
<evidence type="ECO:0000256" key="7">
    <source>
        <dbReference type="ARBA" id="ARBA00023136"/>
    </source>
</evidence>
<feature type="domain" description="ABC transporter" evidence="9">
    <location>
        <begin position="107"/>
        <end position="347"/>
    </location>
</feature>
<dbReference type="InterPro" id="IPR003593">
    <property type="entry name" value="AAA+_ATPase"/>
</dbReference>
<reference evidence="10 11" key="1">
    <citation type="submission" date="2020-10" db="EMBL/GenBank/DDBJ databases">
        <title>The Coptis chinensis genome and diversification of protoberbering-type alkaloids.</title>
        <authorList>
            <person name="Wang B."/>
            <person name="Shu S."/>
            <person name="Song C."/>
            <person name="Liu Y."/>
        </authorList>
    </citation>
    <scope>NUCLEOTIDE SEQUENCE [LARGE SCALE GENOMIC DNA]</scope>
    <source>
        <strain evidence="10">HL-2020</strain>
        <tissue evidence="10">Leaf</tissue>
    </source>
</reference>
<dbReference type="InterPro" id="IPR013525">
    <property type="entry name" value="ABC2_TM"/>
</dbReference>
<dbReference type="PANTHER" id="PTHR48041">
    <property type="entry name" value="ABC TRANSPORTER G FAMILY MEMBER 28"/>
    <property type="match status" value="1"/>
</dbReference>
<dbReference type="Pfam" id="PF00005">
    <property type="entry name" value="ABC_tran"/>
    <property type="match status" value="1"/>
</dbReference>
<keyword evidence="7 8" id="KW-0472">Membrane</keyword>
<evidence type="ECO:0000313" key="10">
    <source>
        <dbReference type="EMBL" id="KAF9597605.1"/>
    </source>
</evidence>
<feature type="transmembrane region" description="Helical" evidence="8">
    <location>
        <begin position="452"/>
        <end position="472"/>
    </location>
</feature>
<dbReference type="PANTHER" id="PTHR48041:SF11">
    <property type="entry name" value="ABC TRANSPORTER G FAMILY MEMBER 16"/>
    <property type="match status" value="1"/>
</dbReference>
<dbReference type="GO" id="GO:0140359">
    <property type="term" value="F:ABC-type transporter activity"/>
    <property type="evidence" value="ECO:0007669"/>
    <property type="project" value="InterPro"/>
</dbReference>
<dbReference type="Pfam" id="PF01061">
    <property type="entry name" value="ABC2_membrane"/>
    <property type="match status" value="1"/>
</dbReference>
<dbReference type="GO" id="GO:0016887">
    <property type="term" value="F:ATP hydrolysis activity"/>
    <property type="evidence" value="ECO:0007669"/>
    <property type="project" value="InterPro"/>
</dbReference>
<sequence length="738" mass="82225">MSRVGSGRSFSSRFGLSSRKEVEEQYQSGIGALSPTLGELLKLVGDSRTEGDETPVHQVIEMSNTSLEPRSLPFALSFNNLTYSVKIPSKMTFSTCFKRKNRLGAVDEPVEVEAKVSNTKTLLNDISGEARDGEIMAVLGASGSGKSTLIDALANRIAKDSLKGTVMLNGEPLESRLLKTISAYVMQDDLLYPMLTVEETLMFSAEFRLPRSLSRSKKKARVQALIDQLGLRNAAKTVIGDEGHRGVSGGERRRVSIGIDIIHDPIILFLDEPTSGLDSTSAFMVVKVLQRIAKSGSVVIMSIHQPSYRIISLLDKLIFLSRGQTVFYGAPSTIPLYFSEFGHPIPENENRTEFALDLIRELEVSPAGTSNLVEFNKSWESMKRPRSLEENGRSLSLKDAITASISRGKLVSGATNNNSKSTMSRFANPIWKEIIVLIQRSTMNSWRTPELFGVRFGAVVVTGFILATMFWQLDNTPRGIQERIGFFAFAMSTTYYTCANALPVFLQERYIFMRETAYNAYRRSSYVIARSIDAVPPIIVLSIAFASITFFAVGLGGGLSGFAFFFLMTLGAFWAGSSFVTFLSGVIPHVMLGYTIVVAILAYFLLFSGFFINRDRIPAYWIWFHYISLVKYPYEAVLLNEFDDPVKCFIRGTQIFDNTPLQVVSEPLKVTLLKTLSQTLGMNITSSTCVTKGVDILKQQGVTELSKWNCFWITVAWGFFFRILFYLSLLFGSKNKRR</sequence>
<dbReference type="GO" id="GO:0016020">
    <property type="term" value="C:membrane"/>
    <property type="evidence" value="ECO:0007669"/>
    <property type="project" value="UniProtKB-SubCell"/>
</dbReference>
<dbReference type="Proteomes" id="UP000631114">
    <property type="component" value="Unassembled WGS sequence"/>
</dbReference>
<feature type="transmembrane region" description="Helical" evidence="8">
    <location>
        <begin position="559"/>
        <end position="583"/>
    </location>
</feature>
<feature type="transmembrane region" description="Helical" evidence="8">
    <location>
        <begin position="590"/>
        <end position="612"/>
    </location>
</feature>
<dbReference type="SUPFAM" id="SSF52540">
    <property type="entry name" value="P-loop containing nucleoside triphosphate hydrolases"/>
    <property type="match status" value="1"/>
</dbReference>
<dbReference type="InterPro" id="IPR017871">
    <property type="entry name" value="ABC_transporter-like_CS"/>
</dbReference>
<proteinExistence type="predicted"/>
<protein>
    <recommendedName>
        <fullName evidence="9">ABC transporter domain-containing protein</fullName>
    </recommendedName>
</protein>
<dbReference type="GO" id="GO:0005524">
    <property type="term" value="F:ATP binding"/>
    <property type="evidence" value="ECO:0007669"/>
    <property type="project" value="UniProtKB-KW"/>
</dbReference>
<comment type="subcellular location">
    <subcellularLocation>
        <location evidence="1">Membrane</location>
        <topology evidence="1">Multi-pass membrane protein</topology>
    </subcellularLocation>
</comment>
<keyword evidence="3 8" id="KW-0812">Transmembrane</keyword>
<dbReference type="FunFam" id="3.40.50.300:FF:000530">
    <property type="entry name" value="ABC transporter G family member 6"/>
    <property type="match status" value="1"/>
</dbReference>
<dbReference type="OrthoDB" id="66620at2759"/>
<dbReference type="InterPro" id="IPR050352">
    <property type="entry name" value="ABCG_transporters"/>
</dbReference>
<accession>A0A835HC06</accession>
<evidence type="ECO:0000256" key="8">
    <source>
        <dbReference type="SAM" id="Phobius"/>
    </source>
</evidence>
<dbReference type="CDD" id="cd03213">
    <property type="entry name" value="ABCG_EPDR"/>
    <property type="match status" value="1"/>
</dbReference>
<dbReference type="InterPro" id="IPR003439">
    <property type="entry name" value="ABC_transporter-like_ATP-bd"/>
</dbReference>
<dbReference type="PROSITE" id="PS50893">
    <property type="entry name" value="ABC_TRANSPORTER_2"/>
    <property type="match status" value="1"/>
</dbReference>
<evidence type="ECO:0000259" key="9">
    <source>
        <dbReference type="PROSITE" id="PS50893"/>
    </source>
</evidence>
<keyword evidence="4" id="KW-0547">Nucleotide-binding</keyword>
<evidence type="ECO:0000256" key="1">
    <source>
        <dbReference type="ARBA" id="ARBA00004141"/>
    </source>
</evidence>
<evidence type="ECO:0000256" key="4">
    <source>
        <dbReference type="ARBA" id="ARBA00022741"/>
    </source>
</evidence>
<dbReference type="EMBL" id="JADFTS010000007">
    <property type="protein sequence ID" value="KAF9597605.1"/>
    <property type="molecule type" value="Genomic_DNA"/>
</dbReference>
<keyword evidence="11" id="KW-1185">Reference proteome</keyword>
<keyword evidence="6 8" id="KW-1133">Transmembrane helix</keyword>
<feature type="transmembrane region" description="Helical" evidence="8">
    <location>
        <begin position="711"/>
        <end position="732"/>
    </location>
</feature>
<evidence type="ECO:0000256" key="6">
    <source>
        <dbReference type="ARBA" id="ARBA00022989"/>
    </source>
</evidence>
<dbReference type="AlphaFoldDB" id="A0A835HC06"/>
<organism evidence="10 11">
    <name type="scientific">Coptis chinensis</name>
    <dbReference type="NCBI Taxonomy" id="261450"/>
    <lineage>
        <taxon>Eukaryota</taxon>
        <taxon>Viridiplantae</taxon>
        <taxon>Streptophyta</taxon>
        <taxon>Embryophyta</taxon>
        <taxon>Tracheophyta</taxon>
        <taxon>Spermatophyta</taxon>
        <taxon>Magnoliopsida</taxon>
        <taxon>Ranunculales</taxon>
        <taxon>Ranunculaceae</taxon>
        <taxon>Coptidoideae</taxon>
        <taxon>Coptis</taxon>
    </lineage>
</organism>
<feature type="transmembrane region" description="Helical" evidence="8">
    <location>
        <begin position="484"/>
        <end position="506"/>
    </location>
</feature>
<gene>
    <name evidence="10" type="ORF">IFM89_020084</name>
</gene>
<dbReference type="PROSITE" id="PS00211">
    <property type="entry name" value="ABC_TRANSPORTER_1"/>
    <property type="match status" value="1"/>
</dbReference>
<dbReference type="SMART" id="SM00382">
    <property type="entry name" value="AAA"/>
    <property type="match status" value="1"/>
</dbReference>
<comment type="caution">
    <text evidence="10">The sequence shown here is derived from an EMBL/GenBank/DDBJ whole genome shotgun (WGS) entry which is preliminary data.</text>
</comment>
<evidence type="ECO:0000256" key="2">
    <source>
        <dbReference type="ARBA" id="ARBA00022448"/>
    </source>
</evidence>
<evidence type="ECO:0000256" key="3">
    <source>
        <dbReference type="ARBA" id="ARBA00022692"/>
    </source>
</evidence>
<keyword evidence="2" id="KW-0813">Transport</keyword>
<dbReference type="SMR" id="A0A835HC06"/>